<feature type="chain" id="PRO_5029636931" evidence="1">
    <location>
        <begin position="19"/>
        <end position="240"/>
    </location>
</feature>
<dbReference type="Proteomes" id="UP000574390">
    <property type="component" value="Unassembled WGS sequence"/>
</dbReference>
<proteinExistence type="predicted"/>
<accession>A0A7J6TCA6</accession>
<keyword evidence="1" id="KW-0732">Signal</keyword>
<dbReference type="AlphaFoldDB" id="A0A7J6TCA6"/>
<gene>
    <name evidence="2" type="ORF">FOZ62_015411</name>
</gene>
<reference evidence="2 3" key="1">
    <citation type="submission" date="2020-04" db="EMBL/GenBank/DDBJ databases">
        <title>Perkinsus olseni comparative genomics.</title>
        <authorList>
            <person name="Bogema D.R."/>
        </authorList>
    </citation>
    <scope>NUCLEOTIDE SEQUENCE [LARGE SCALE GENOMIC DNA]</scope>
    <source>
        <strain evidence="2">ATCC PRA-205</strain>
    </source>
</reference>
<comment type="caution">
    <text evidence="2">The sequence shown here is derived from an EMBL/GenBank/DDBJ whole genome shotgun (WGS) entry which is preliminary data.</text>
</comment>
<sequence>MLLLLGTLISSLLWPTNAQSVGKYTHDAGRYWVSVDIDEEKKMHLTIFCSGAKTFEAGPYDLTATRSYQEYMIDYAGSQDVPSVLFDKIRKICPDVLLFDSDLRTVTHTSGDTLNLMLENMPVTVIRMGLPLVTNTFQYNSDDMNVYIIIDKYARAEFVMKCGKYTVKGKFLAVRNYVSHPYLAFDFTNEVGKESFNRFKERVVGKCRIPLYERDFSYVVVASPKTLFSELHGRRIRLTA</sequence>
<organism evidence="2 3">
    <name type="scientific">Perkinsus olseni</name>
    <name type="common">Perkinsus atlanticus</name>
    <dbReference type="NCBI Taxonomy" id="32597"/>
    <lineage>
        <taxon>Eukaryota</taxon>
        <taxon>Sar</taxon>
        <taxon>Alveolata</taxon>
        <taxon>Perkinsozoa</taxon>
        <taxon>Perkinsea</taxon>
        <taxon>Perkinsida</taxon>
        <taxon>Perkinsidae</taxon>
        <taxon>Perkinsus</taxon>
    </lineage>
</organism>
<evidence type="ECO:0000256" key="1">
    <source>
        <dbReference type="SAM" id="SignalP"/>
    </source>
</evidence>
<dbReference type="EMBL" id="JABANM010008480">
    <property type="protein sequence ID" value="KAF4742541.1"/>
    <property type="molecule type" value="Genomic_DNA"/>
</dbReference>
<name>A0A7J6TCA6_PEROL</name>
<protein>
    <submittedName>
        <fullName evidence="2">Uncharacterized protein</fullName>
    </submittedName>
</protein>
<evidence type="ECO:0000313" key="3">
    <source>
        <dbReference type="Proteomes" id="UP000574390"/>
    </source>
</evidence>
<feature type="non-terminal residue" evidence="2">
    <location>
        <position position="240"/>
    </location>
</feature>
<evidence type="ECO:0000313" key="2">
    <source>
        <dbReference type="EMBL" id="KAF4742541.1"/>
    </source>
</evidence>
<feature type="signal peptide" evidence="1">
    <location>
        <begin position="1"/>
        <end position="18"/>
    </location>
</feature>